<accession>M5RYN9</accession>
<keyword evidence="2" id="KW-1185">Reference proteome</keyword>
<evidence type="ECO:0000313" key="2">
    <source>
        <dbReference type="Proteomes" id="UP000011991"/>
    </source>
</evidence>
<protein>
    <submittedName>
        <fullName evidence="1">Uncharacterized protein</fullName>
    </submittedName>
</protein>
<reference evidence="1 2" key="1">
    <citation type="journal article" date="2013" name="Mar. Genomics">
        <title>Expression of sulfatases in Rhodopirellula baltica and the diversity of sulfatases in the genus Rhodopirellula.</title>
        <authorList>
            <person name="Wegner C.E."/>
            <person name="Richter-Heitmann T."/>
            <person name="Klindworth A."/>
            <person name="Klockow C."/>
            <person name="Richter M."/>
            <person name="Achstetter T."/>
            <person name="Glockner F.O."/>
            <person name="Harder J."/>
        </authorList>
    </citation>
    <scope>NUCLEOTIDE SEQUENCE [LARGE SCALE GENOMIC DNA]</scope>
    <source>
        <strain evidence="1 2">SM1</strain>
    </source>
</reference>
<dbReference type="PATRIC" id="fig|1265738.3.peg.2563"/>
<dbReference type="AlphaFoldDB" id="M5RYN9"/>
<comment type="caution">
    <text evidence="1">The sequence shown here is derived from an EMBL/GenBank/DDBJ whole genome shotgun (WGS) entry which is preliminary data.</text>
</comment>
<gene>
    <name evidence="1" type="ORF">RMSM_02549</name>
</gene>
<dbReference type="EMBL" id="ANOG01000361">
    <property type="protein sequence ID" value="EMI20517.1"/>
    <property type="molecule type" value="Genomic_DNA"/>
</dbReference>
<proteinExistence type="predicted"/>
<name>M5RYN9_9BACT</name>
<dbReference type="Proteomes" id="UP000011991">
    <property type="component" value="Unassembled WGS sequence"/>
</dbReference>
<sequence length="160" mass="18536">MQPTIFESRDAMSDLGLTNGCVEIQPLELYYKPDKRKWSESQLQAIAQGDLFASEKERVGLGDRVPWQFRLKFRERSTGLEGDRKVLAWSYYAAYQRNKVIEGEVGALAQISDRIRKSIFNPDRTVYGIFGTHSRIGEWMISGLYHVPKTITQIRAFQWE</sequence>
<evidence type="ECO:0000313" key="1">
    <source>
        <dbReference type="EMBL" id="EMI20517.1"/>
    </source>
</evidence>
<organism evidence="1 2">
    <name type="scientific">Rhodopirellula maiorica SM1</name>
    <dbReference type="NCBI Taxonomy" id="1265738"/>
    <lineage>
        <taxon>Bacteria</taxon>
        <taxon>Pseudomonadati</taxon>
        <taxon>Planctomycetota</taxon>
        <taxon>Planctomycetia</taxon>
        <taxon>Pirellulales</taxon>
        <taxon>Pirellulaceae</taxon>
        <taxon>Novipirellula</taxon>
    </lineage>
</organism>